<keyword evidence="2" id="KW-1185">Reference proteome</keyword>
<dbReference type="SUPFAM" id="SSF111369">
    <property type="entry name" value="HlyD-like secretion proteins"/>
    <property type="match status" value="1"/>
</dbReference>
<dbReference type="OrthoDB" id="9806939at2"/>
<dbReference type="AlphaFoldDB" id="A0A2M8S375"/>
<accession>A0A2M8S375</accession>
<dbReference type="Gene3D" id="2.40.50.100">
    <property type="match status" value="1"/>
</dbReference>
<dbReference type="GO" id="GO:1990281">
    <property type="term" value="C:efflux pump complex"/>
    <property type="evidence" value="ECO:0007669"/>
    <property type="project" value="TreeGrafter"/>
</dbReference>
<name>A0A2M8S375_9PAST</name>
<dbReference type="PANTHER" id="PTHR30469">
    <property type="entry name" value="MULTIDRUG RESISTANCE PROTEIN MDTA"/>
    <property type="match status" value="1"/>
</dbReference>
<dbReference type="PANTHER" id="PTHR30469:SF15">
    <property type="entry name" value="HLYD FAMILY OF SECRETION PROTEINS"/>
    <property type="match status" value="1"/>
</dbReference>
<evidence type="ECO:0000313" key="2">
    <source>
        <dbReference type="Proteomes" id="UP000229329"/>
    </source>
</evidence>
<dbReference type="Gene3D" id="1.10.287.470">
    <property type="entry name" value="Helix hairpin bin"/>
    <property type="match status" value="1"/>
</dbReference>
<proteinExistence type="predicted"/>
<protein>
    <submittedName>
        <fullName evidence="1">Uncharacterized protein</fullName>
    </submittedName>
</protein>
<dbReference type="PROSITE" id="PS51257">
    <property type="entry name" value="PROKAR_LIPOPROTEIN"/>
    <property type="match status" value="1"/>
</dbReference>
<dbReference type="EMBL" id="PHHA01000009">
    <property type="protein sequence ID" value="PJG85576.1"/>
    <property type="molecule type" value="Genomic_DNA"/>
</dbReference>
<comment type="caution">
    <text evidence="1">The sequence shown here is derived from an EMBL/GenBank/DDBJ whole genome shotgun (WGS) entry which is preliminary data.</text>
</comment>
<organism evidence="1 2">
    <name type="scientific">Conservatibacter flavescens</name>
    <dbReference type="NCBI Taxonomy" id="28161"/>
    <lineage>
        <taxon>Bacteria</taxon>
        <taxon>Pseudomonadati</taxon>
        <taxon>Pseudomonadota</taxon>
        <taxon>Gammaproteobacteria</taxon>
        <taxon>Pasteurellales</taxon>
        <taxon>Pasteurellaceae</taxon>
        <taxon>Conservatibacter</taxon>
    </lineage>
</organism>
<dbReference type="Proteomes" id="UP000229329">
    <property type="component" value="Unassembled WGS sequence"/>
</dbReference>
<sequence length="114" mass="12285">MKRNILALGLMSLILTACQEQHNDSSSNAALMKVSVVQPQAVEFARTLQLAGSWVAKEDIAISPALQGQQILSVEAEVGSHVKQGQVLAVLEPNNVQSQLQQNNALLTRAKAER</sequence>
<gene>
    <name evidence="1" type="ORF">CVP05_05260</name>
</gene>
<dbReference type="GO" id="GO:0015562">
    <property type="term" value="F:efflux transmembrane transporter activity"/>
    <property type="evidence" value="ECO:0007669"/>
    <property type="project" value="TreeGrafter"/>
</dbReference>
<evidence type="ECO:0000313" key="1">
    <source>
        <dbReference type="EMBL" id="PJG85576.1"/>
    </source>
</evidence>
<dbReference type="RefSeq" id="WP_100288532.1">
    <property type="nucleotide sequence ID" value="NZ_PHHA01000009.1"/>
</dbReference>
<reference evidence="1 2" key="1">
    <citation type="submission" date="2017-11" db="EMBL/GenBank/DDBJ databases">
        <title>Reclassification of Bisgaard taxon 7 as Conservatibacter flavescens gen. nov., sp. nov.</title>
        <authorList>
            <person name="Christensen H."/>
        </authorList>
    </citation>
    <scope>NUCLEOTIDE SEQUENCE [LARGE SCALE GENOMIC DNA]</scope>
    <source>
        <strain evidence="1 2">7_4</strain>
    </source>
</reference>